<evidence type="ECO:0000313" key="2">
    <source>
        <dbReference type="EMBL" id="XAN08568.1"/>
    </source>
</evidence>
<keyword evidence="3" id="KW-1185">Reference proteome</keyword>
<feature type="compositionally biased region" description="Basic and acidic residues" evidence="1">
    <location>
        <begin position="78"/>
        <end position="91"/>
    </location>
</feature>
<accession>A0ABZ3FUV9</accession>
<dbReference type="RefSeq" id="WP_425310025.1">
    <property type="nucleotide sequence ID" value="NZ_CP154795.1"/>
</dbReference>
<gene>
    <name evidence="2" type="ORF">AADG42_15065</name>
</gene>
<reference evidence="2 3" key="1">
    <citation type="submission" date="2024-04" db="EMBL/GenBank/DDBJ databases">
        <title>Isolation of an actinomycete strain from pig manure.</title>
        <authorList>
            <person name="Gong T."/>
            <person name="Yu Z."/>
            <person name="An M."/>
            <person name="Wei C."/>
            <person name="Yang W."/>
            <person name="Liu L."/>
        </authorList>
    </citation>
    <scope>NUCLEOTIDE SEQUENCE [LARGE SCALE GENOMIC DNA]</scope>
    <source>
        <strain evidence="2 3">ZF39</strain>
    </source>
</reference>
<name>A0ABZ3FUV9_9ACTN</name>
<feature type="compositionally biased region" description="Low complexity" evidence="1">
    <location>
        <begin position="32"/>
        <end position="49"/>
    </location>
</feature>
<evidence type="ECO:0000256" key="1">
    <source>
        <dbReference type="SAM" id="MobiDB-lite"/>
    </source>
</evidence>
<evidence type="ECO:0008006" key="4">
    <source>
        <dbReference type="Google" id="ProtNLM"/>
    </source>
</evidence>
<feature type="compositionally biased region" description="Basic and acidic residues" evidence="1">
    <location>
        <begin position="58"/>
        <end position="69"/>
    </location>
</feature>
<dbReference type="Proteomes" id="UP001442841">
    <property type="component" value="Chromosome"/>
</dbReference>
<protein>
    <recommendedName>
        <fullName evidence="4">Adhesin domain-containing protein</fullName>
    </recommendedName>
</protein>
<feature type="region of interest" description="Disordered" evidence="1">
    <location>
        <begin position="31"/>
        <end position="151"/>
    </location>
</feature>
<feature type="compositionally biased region" description="Basic and acidic residues" evidence="1">
    <location>
        <begin position="138"/>
        <end position="151"/>
    </location>
</feature>
<sequence length="362" mass="37838">MSGPDLTPILEELAAGRIDAAEAARRIDELKAAAPPADVPPAAADAADVTAESPSGRGADDPKVGDRNTAEPGVGETRAGETRADEPKAESKWQTYARETFSRVAGYATGEQAKQDPKPQQPKPEPTRTSPDGEDVPPADRHTTNTKGVDRVSVRAVGRRVRIASEPRVATASVDGAHVLRRTGSVLEISSDGELGASIDGFTLLRPPRSLDDVRNLGLGKELFIRVNPNLIVDVELTAGSLTTEDVRFLGKVRVTAGGAKLTGIEEAHDVLVQAGQATVKGRIATGRSRIRCESGSLVVNLDDDSNVTVRAEAQLGKVAWAGGHQGAGDEVVMGNGAARLDVGVVMGHATVRVGSEPQQEA</sequence>
<proteinExistence type="predicted"/>
<dbReference type="EMBL" id="CP154795">
    <property type="protein sequence ID" value="XAN08568.1"/>
    <property type="molecule type" value="Genomic_DNA"/>
</dbReference>
<evidence type="ECO:0000313" key="3">
    <source>
        <dbReference type="Proteomes" id="UP001442841"/>
    </source>
</evidence>
<organism evidence="2 3">
    <name type="scientific">Ammonicoccus fulvus</name>
    <dbReference type="NCBI Taxonomy" id="3138240"/>
    <lineage>
        <taxon>Bacteria</taxon>
        <taxon>Bacillati</taxon>
        <taxon>Actinomycetota</taxon>
        <taxon>Actinomycetes</taxon>
        <taxon>Propionibacteriales</taxon>
        <taxon>Propionibacteriaceae</taxon>
        <taxon>Ammonicoccus</taxon>
    </lineage>
</organism>